<dbReference type="InterPro" id="IPR013083">
    <property type="entry name" value="Znf_RING/FYVE/PHD"/>
</dbReference>
<dbReference type="PANTHER" id="PTHR46235">
    <property type="entry name" value="PHD FINGER-CONTAINING PROTEIN DDB_G0268158"/>
    <property type="match status" value="1"/>
</dbReference>
<keyword evidence="1" id="KW-0479">Metal-binding</keyword>
<evidence type="ECO:0000256" key="2">
    <source>
        <dbReference type="ARBA" id="ARBA00022833"/>
    </source>
</evidence>
<gene>
    <name evidence="4" type="ORF">SORBI_3007G116000</name>
</gene>
<organism evidence="4 5">
    <name type="scientific">Sorghum bicolor</name>
    <name type="common">Sorghum</name>
    <name type="synonym">Sorghum vulgare</name>
    <dbReference type="NCBI Taxonomy" id="4558"/>
    <lineage>
        <taxon>Eukaryota</taxon>
        <taxon>Viridiplantae</taxon>
        <taxon>Streptophyta</taxon>
        <taxon>Embryophyta</taxon>
        <taxon>Tracheophyta</taxon>
        <taxon>Spermatophyta</taxon>
        <taxon>Magnoliopsida</taxon>
        <taxon>Liliopsida</taxon>
        <taxon>Poales</taxon>
        <taxon>Poaceae</taxon>
        <taxon>PACMAD clade</taxon>
        <taxon>Panicoideae</taxon>
        <taxon>Andropogonodae</taxon>
        <taxon>Andropogoneae</taxon>
        <taxon>Sorghinae</taxon>
        <taxon>Sorghum</taxon>
    </lineage>
</organism>
<accession>A0A1B6PHA8</accession>
<evidence type="ECO:0000256" key="1">
    <source>
        <dbReference type="ARBA" id="ARBA00022771"/>
    </source>
</evidence>
<keyword evidence="1" id="KW-0863">Zinc-finger</keyword>
<keyword evidence="5" id="KW-1185">Reference proteome</keyword>
<dbReference type="Gene3D" id="3.30.40.10">
    <property type="entry name" value="Zinc/RING finger domain, C3HC4 (zinc finger)"/>
    <property type="match status" value="1"/>
</dbReference>
<dbReference type="EMBL" id="CM000766">
    <property type="protein sequence ID" value="KXG25073.1"/>
    <property type="molecule type" value="Genomic_DNA"/>
</dbReference>
<dbReference type="InParanoid" id="A0A1B6PHA8"/>
<keyword evidence="2" id="KW-0862">Zinc</keyword>
<dbReference type="SUPFAM" id="SSF57903">
    <property type="entry name" value="FYVE/PHD zinc finger"/>
    <property type="match status" value="1"/>
</dbReference>
<feature type="domain" description="Histone-lysine N-methyltransferase NSD-like PHD zinc finger" evidence="3">
    <location>
        <begin position="94"/>
        <end position="158"/>
    </location>
</feature>
<dbReference type="OMA" id="NRQHRCA"/>
<dbReference type="InterPro" id="IPR055198">
    <property type="entry name" value="NSD_PHD"/>
</dbReference>
<name>A0A1B6PHA8_SORBI</name>
<evidence type="ECO:0000259" key="3">
    <source>
        <dbReference type="Pfam" id="PF22908"/>
    </source>
</evidence>
<proteinExistence type="predicted"/>
<dbReference type="AlphaFoldDB" id="A0A1B6PHA8"/>
<dbReference type="OrthoDB" id="642130at2759"/>
<reference evidence="4 5" key="1">
    <citation type="journal article" date="2009" name="Nature">
        <title>The Sorghum bicolor genome and the diversification of grasses.</title>
        <authorList>
            <person name="Paterson A.H."/>
            <person name="Bowers J.E."/>
            <person name="Bruggmann R."/>
            <person name="Dubchak I."/>
            <person name="Grimwood J."/>
            <person name="Gundlach H."/>
            <person name="Haberer G."/>
            <person name="Hellsten U."/>
            <person name="Mitros T."/>
            <person name="Poliakov A."/>
            <person name="Schmutz J."/>
            <person name="Spannagl M."/>
            <person name="Tang H."/>
            <person name="Wang X."/>
            <person name="Wicker T."/>
            <person name="Bharti A.K."/>
            <person name="Chapman J."/>
            <person name="Feltus F.A."/>
            <person name="Gowik U."/>
            <person name="Grigoriev I.V."/>
            <person name="Lyons E."/>
            <person name="Maher C.A."/>
            <person name="Martis M."/>
            <person name="Narechania A."/>
            <person name="Otillar R.P."/>
            <person name="Penning B.W."/>
            <person name="Salamov A.A."/>
            <person name="Wang Y."/>
            <person name="Zhang L."/>
            <person name="Carpita N.C."/>
            <person name="Freeling M."/>
            <person name="Gingle A.R."/>
            <person name="Hash C.T."/>
            <person name="Keller B."/>
            <person name="Klein P."/>
            <person name="Kresovich S."/>
            <person name="McCann M.C."/>
            <person name="Ming R."/>
            <person name="Peterson D.G."/>
            <person name="Mehboob-ur-Rahman"/>
            <person name="Ware D."/>
            <person name="Westhoff P."/>
            <person name="Mayer K.F."/>
            <person name="Messing J."/>
            <person name="Rokhsar D.S."/>
        </authorList>
    </citation>
    <scope>NUCLEOTIDE SEQUENCE [LARGE SCALE GENOMIC DNA]</scope>
    <source>
        <strain evidence="5">cv. BTx623</strain>
    </source>
</reference>
<protein>
    <recommendedName>
        <fullName evidence="3">Histone-lysine N-methyltransferase NSD-like PHD zinc finger domain-containing protein</fullName>
    </recommendedName>
</protein>
<dbReference type="STRING" id="4558.A0A1B6PHA8"/>
<sequence>MEGGGGGGESPNGVVIDPVGLRGEDYDFDAELNDVVCALCGDGGDLLCCEGPCLRSFHATRASGHPSGCRSLGFTEAQVEAMQNFICHSCRNRQHRCASCGIRGSSGVGNHPQVFRCNHETCGRFYHASCISAELHPGDPAEAGRCRVRVAAGRPFWCRRPHRPRMGGIFY</sequence>
<dbReference type="GO" id="GO:0008270">
    <property type="term" value="F:zinc ion binding"/>
    <property type="evidence" value="ECO:0007669"/>
    <property type="project" value="UniProtKB-KW"/>
</dbReference>
<evidence type="ECO:0000313" key="4">
    <source>
        <dbReference type="EMBL" id="KXG25073.1"/>
    </source>
</evidence>
<dbReference type="PANTHER" id="PTHR46235:SF3">
    <property type="entry name" value="PHD FINGER-CONTAINING PROTEIN DDB_G0268158"/>
    <property type="match status" value="1"/>
</dbReference>
<dbReference type="Gramene" id="KXG25073">
    <property type="protein sequence ID" value="KXG25073"/>
    <property type="gene ID" value="SORBI_3007G116000"/>
</dbReference>
<reference evidence="5" key="2">
    <citation type="journal article" date="2018" name="Plant J.">
        <title>The Sorghum bicolor reference genome: improved assembly, gene annotations, a transcriptome atlas, and signatures of genome organization.</title>
        <authorList>
            <person name="McCormick R.F."/>
            <person name="Truong S.K."/>
            <person name="Sreedasyam A."/>
            <person name="Jenkins J."/>
            <person name="Shu S."/>
            <person name="Sims D."/>
            <person name="Kennedy M."/>
            <person name="Amirebrahimi M."/>
            <person name="Weers B.D."/>
            <person name="McKinley B."/>
            <person name="Mattison A."/>
            <person name="Morishige D.T."/>
            <person name="Grimwood J."/>
            <person name="Schmutz J."/>
            <person name="Mullet J.E."/>
        </authorList>
    </citation>
    <scope>NUCLEOTIDE SEQUENCE [LARGE SCALE GENOMIC DNA]</scope>
    <source>
        <strain evidence="5">cv. BTx623</strain>
    </source>
</reference>
<dbReference type="Proteomes" id="UP000000768">
    <property type="component" value="Chromosome 7"/>
</dbReference>
<dbReference type="Pfam" id="PF22908">
    <property type="entry name" value="PHD_NSD"/>
    <property type="match status" value="1"/>
</dbReference>
<dbReference type="InterPro" id="IPR011011">
    <property type="entry name" value="Znf_FYVE_PHD"/>
</dbReference>
<evidence type="ECO:0000313" key="5">
    <source>
        <dbReference type="Proteomes" id="UP000000768"/>
    </source>
</evidence>